<evidence type="ECO:0000313" key="2">
    <source>
        <dbReference type="Proteomes" id="UP000887566"/>
    </source>
</evidence>
<accession>A0A914VDZ8</accession>
<reference evidence="3" key="1">
    <citation type="submission" date="2022-11" db="UniProtKB">
        <authorList>
            <consortium name="WormBaseParasite"/>
        </authorList>
    </citation>
    <scope>IDENTIFICATION</scope>
</reference>
<proteinExistence type="predicted"/>
<keyword evidence="2" id="KW-1185">Reference proteome</keyword>
<feature type="region of interest" description="Disordered" evidence="1">
    <location>
        <begin position="59"/>
        <end position="84"/>
    </location>
</feature>
<protein>
    <submittedName>
        <fullName evidence="3">Uncharacterized protein</fullName>
    </submittedName>
</protein>
<organism evidence="2 3">
    <name type="scientific">Plectus sambesii</name>
    <dbReference type="NCBI Taxonomy" id="2011161"/>
    <lineage>
        <taxon>Eukaryota</taxon>
        <taxon>Metazoa</taxon>
        <taxon>Ecdysozoa</taxon>
        <taxon>Nematoda</taxon>
        <taxon>Chromadorea</taxon>
        <taxon>Plectida</taxon>
        <taxon>Plectina</taxon>
        <taxon>Plectoidea</taxon>
        <taxon>Plectidae</taxon>
        <taxon>Plectus</taxon>
    </lineage>
</organism>
<dbReference type="AlphaFoldDB" id="A0A914VDZ8"/>
<name>A0A914VDZ8_9BILA</name>
<dbReference type="WBParaSite" id="PSAMB.scaffold1835size27491.g15122.t1">
    <property type="protein sequence ID" value="PSAMB.scaffold1835size27491.g15122.t1"/>
    <property type="gene ID" value="PSAMB.scaffold1835size27491.g15122"/>
</dbReference>
<evidence type="ECO:0000313" key="3">
    <source>
        <dbReference type="WBParaSite" id="PSAMB.scaffold1835size27491.g15122.t1"/>
    </source>
</evidence>
<dbReference type="Proteomes" id="UP000887566">
    <property type="component" value="Unplaced"/>
</dbReference>
<sequence length="161" mass="18082">MGREEDVKILAITAWLTLTAGKTGIQFLGVQKRKWLTIFEVSIGQHECRFERAGRIGDNLPGVHGGPTERTAWSGWSRRATDGGRKRRRRLTIRLGRKESPAEGRFDLVAARSRADVMASNRLGGERPAPPIQTDIGFSDFSTLIYLYAELTTYRRPITPL</sequence>
<evidence type="ECO:0000256" key="1">
    <source>
        <dbReference type="SAM" id="MobiDB-lite"/>
    </source>
</evidence>